<accession>A0A9P6LAW1</accession>
<dbReference type="InterPro" id="IPR029058">
    <property type="entry name" value="AB_hydrolase_fold"/>
</dbReference>
<dbReference type="Gene3D" id="3.40.50.1820">
    <property type="entry name" value="alpha/beta hydrolase"/>
    <property type="match status" value="1"/>
</dbReference>
<dbReference type="AlphaFoldDB" id="A0A9P6LAW1"/>
<keyword evidence="1 4" id="KW-0378">Hydrolase</keyword>
<feature type="domain" description="AB hydrolase-1" evidence="3">
    <location>
        <begin position="39"/>
        <end position="156"/>
    </location>
</feature>
<dbReference type="GO" id="GO:0016787">
    <property type="term" value="F:hydrolase activity"/>
    <property type="evidence" value="ECO:0007669"/>
    <property type="project" value="UniProtKB-KW"/>
</dbReference>
<proteinExistence type="inferred from homology"/>
<comment type="caution">
    <text evidence="4">The sequence shown here is derived from an EMBL/GenBank/DDBJ whole genome shotgun (WGS) entry which is preliminary data.</text>
</comment>
<dbReference type="OrthoDB" id="284184at2759"/>
<keyword evidence="5" id="KW-1185">Reference proteome</keyword>
<organism evidence="4 5">
    <name type="scientific">Thelephora terrestris</name>
    <dbReference type="NCBI Taxonomy" id="56493"/>
    <lineage>
        <taxon>Eukaryota</taxon>
        <taxon>Fungi</taxon>
        <taxon>Dikarya</taxon>
        <taxon>Basidiomycota</taxon>
        <taxon>Agaricomycotina</taxon>
        <taxon>Agaricomycetes</taxon>
        <taxon>Thelephorales</taxon>
        <taxon>Thelephoraceae</taxon>
        <taxon>Thelephora</taxon>
    </lineage>
</organism>
<evidence type="ECO:0000313" key="5">
    <source>
        <dbReference type="Proteomes" id="UP000736335"/>
    </source>
</evidence>
<protein>
    <submittedName>
        <fullName evidence="4">Alpha/Beta hydrolase protein</fullName>
    </submittedName>
</protein>
<dbReference type="PRINTS" id="PR00111">
    <property type="entry name" value="ABHYDROLASE"/>
</dbReference>
<dbReference type="Pfam" id="PF00561">
    <property type="entry name" value="Abhydrolase_1"/>
    <property type="match status" value="1"/>
</dbReference>
<dbReference type="Proteomes" id="UP000736335">
    <property type="component" value="Unassembled WGS sequence"/>
</dbReference>
<dbReference type="InterPro" id="IPR000639">
    <property type="entry name" value="Epox_hydrolase-like"/>
</dbReference>
<evidence type="ECO:0000313" key="4">
    <source>
        <dbReference type="EMBL" id="KAF9791209.1"/>
    </source>
</evidence>
<evidence type="ECO:0000256" key="2">
    <source>
        <dbReference type="ARBA" id="ARBA00038334"/>
    </source>
</evidence>
<name>A0A9P6LAW1_9AGAM</name>
<reference evidence="4" key="1">
    <citation type="journal article" date="2020" name="Nat. Commun.">
        <title>Large-scale genome sequencing of mycorrhizal fungi provides insights into the early evolution of symbiotic traits.</title>
        <authorList>
            <person name="Miyauchi S."/>
            <person name="Kiss E."/>
            <person name="Kuo A."/>
            <person name="Drula E."/>
            <person name="Kohler A."/>
            <person name="Sanchez-Garcia M."/>
            <person name="Morin E."/>
            <person name="Andreopoulos B."/>
            <person name="Barry K.W."/>
            <person name="Bonito G."/>
            <person name="Buee M."/>
            <person name="Carver A."/>
            <person name="Chen C."/>
            <person name="Cichocki N."/>
            <person name="Clum A."/>
            <person name="Culley D."/>
            <person name="Crous P.W."/>
            <person name="Fauchery L."/>
            <person name="Girlanda M."/>
            <person name="Hayes R.D."/>
            <person name="Keri Z."/>
            <person name="LaButti K."/>
            <person name="Lipzen A."/>
            <person name="Lombard V."/>
            <person name="Magnuson J."/>
            <person name="Maillard F."/>
            <person name="Murat C."/>
            <person name="Nolan M."/>
            <person name="Ohm R.A."/>
            <person name="Pangilinan J."/>
            <person name="Pereira M.F."/>
            <person name="Perotto S."/>
            <person name="Peter M."/>
            <person name="Pfister S."/>
            <person name="Riley R."/>
            <person name="Sitrit Y."/>
            <person name="Stielow J.B."/>
            <person name="Szollosi G."/>
            <person name="Zifcakova L."/>
            <person name="Stursova M."/>
            <person name="Spatafora J.W."/>
            <person name="Tedersoo L."/>
            <person name="Vaario L.M."/>
            <person name="Yamada A."/>
            <person name="Yan M."/>
            <person name="Wang P."/>
            <person name="Xu J."/>
            <person name="Bruns T."/>
            <person name="Baldrian P."/>
            <person name="Vilgalys R."/>
            <person name="Dunand C."/>
            <person name="Henrissat B."/>
            <person name="Grigoriev I.V."/>
            <person name="Hibbett D."/>
            <person name="Nagy L.G."/>
            <person name="Martin F.M."/>
        </authorList>
    </citation>
    <scope>NUCLEOTIDE SEQUENCE</scope>
    <source>
        <strain evidence="4">UH-Tt-Lm1</strain>
    </source>
</reference>
<dbReference type="PANTHER" id="PTHR43329">
    <property type="entry name" value="EPOXIDE HYDROLASE"/>
    <property type="match status" value="1"/>
</dbReference>
<dbReference type="EMBL" id="WIUZ02000002">
    <property type="protein sequence ID" value="KAF9791209.1"/>
    <property type="molecule type" value="Genomic_DNA"/>
</dbReference>
<reference evidence="4" key="2">
    <citation type="submission" date="2020-11" db="EMBL/GenBank/DDBJ databases">
        <authorList>
            <consortium name="DOE Joint Genome Institute"/>
            <person name="Kuo A."/>
            <person name="Miyauchi S."/>
            <person name="Kiss E."/>
            <person name="Drula E."/>
            <person name="Kohler A."/>
            <person name="Sanchez-Garcia M."/>
            <person name="Andreopoulos B."/>
            <person name="Barry K.W."/>
            <person name="Bonito G."/>
            <person name="Buee M."/>
            <person name="Carver A."/>
            <person name="Chen C."/>
            <person name="Cichocki N."/>
            <person name="Clum A."/>
            <person name="Culley D."/>
            <person name="Crous P.W."/>
            <person name="Fauchery L."/>
            <person name="Girlanda M."/>
            <person name="Hayes R."/>
            <person name="Keri Z."/>
            <person name="Labutti K."/>
            <person name="Lipzen A."/>
            <person name="Lombard V."/>
            <person name="Magnuson J."/>
            <person name="Maillard F."/>
            <person name="Morin E."/>
            <person name="Murat C."/>
            <person name="Nolan M."/>
            <person name="Ohm R."/>
            <person name="Pangilinan J."/>
            <person name="Pereira M."/>
            <person name="Perotto S."/>
            <person name="Peter M."/>
            <person name="Riley R."/>
            <person name="Sitrit Y."/>
            <person name="Stielow B."/>
            <person name="Szollosi G."/>
            <person name="Zifcakova L."/>
            <person name="Stursova M."/>
            <person name="Spatafora J.W."/>
            <person name="Tedersoo L."/>
            <person name="Vaario L.-M."/>
            <person name="Yamada A."/>
            <person name="Yan M."/>
            <person name="Wang P."/>
            <person name="Xu J."/>
            <person name="Bruns T."/>
            <person name="Baldrian P."/>
            <person name="Vilgalys R."/>
            <person name="Henrissat B."/>
            <person name="Grigoriev I.V."/>
            <person name="Hibbett D."/>
            <person name="Nagy L.G."/>
            <person name="Martin F.M."/>
        </authorList>
    </citation>
    <scope>NUCLEOTIDE SEQUENCE</scope>
    <source>
        <strain evidence="4">UH-Tt-Lm1</strain>
    </source>
</reference>
<dbReference type="SUPFAM" id="SSF53474">
    <property type="entry name" value="alpha/beta-Hydrolases"/>
    <property type="match status" value="1"/>
</dbReference>
<evidence type="ECO:0000256" key="1">
    <source>
        <dbReference type="ARBA" id="ARBA00022801"/>
    </source>
</evidence>
<dbReference type="PRINTS" id="PR00412">
    <property type="entry name" value="EPOXHYDRLASE"/>
</dbReference>
<sequence>MDPSRPESFTHKRSLLETGRRYHYVDEVPHAYDPQRDLTILCIHGFPDLWAGWKYQIGPWVRAGYRVVAPDMLGYGETDKPYDPEEYSLRRISDDLASLLDLIRVRKVIVIGHDWGSHIAARFALWYPERVMAVIHVSIGYFPPSQTYEPLEEFIKKFPIYKYQLYFGSPACTMELERNILNFFKYSFHTNVFSGPDGIPDNFGDVVTGRTCANTRTGRYLLDRKELQYIAFQNDSMRGPTNYYRTWDIRFNEEKEGGLPETYRPGTPVLFLRGGKDGTSTKAGMRETRRLYPTARIITYEDAAHWLMFEKKEAVTRDVLDWLCEVGL</sequence>
<dbReference type="InterPro" id="IPR000073">
    <property type="entry name" value="AB_hydrolase_1"/>
</dbReference>
<gene>
    <name evidence="4" type="ORF">BJ322DRAFT_1040432</name>
</gene>
<evidence type="ECO:0000259" key="3">
    <source>
        <dbReference type="Pfam" id="PF00561"/>
    </source>
</evidence>
<comment type="similarity">
    <text evidence="2">Belongs to the AB hydrolase superfamily. Epoxide hydrolase family.</text>
</comment>